<dbReference type="Proteomes" id="UP000320095">
    <property type="component" value="Unassembled WGS sequence"/>
</dbReference>
<evidence type="ECO:0000313" key="1">
    <source>
        <dbReference type="EMBL" id="TPG36468.1"/>
    </source>
</evidence>
<evidence type="ECO:0000313" key="2">
    <source>
        <dbReference type="Proteomes" id="UP000320095"/>
    </source>
</evidence>
<keyword evidence="2" id="KW-1185">Reference proteome</keyword>
<sequence length="73" mass="8213">MSQLIDYEGLVQQAVRDLIEWLEFGKAPLSNSSYTYSTDRAVTLATTAAERGHDPDGMQNISSTYLRHLKDVH</sequence>
<dbReference type="EMBL" id="RCZG01000001">
    <property type="protein sequence ID" value="TPG36468.1"/>
    <property type="molecule type" value="Genomic_DNA"/>
</dbReference>
<dbReference type="AlphaFoldDB" id="A0A502EFL4"/>
<proteinExistence type="predicted"/>
<organism evidence="1 2">
    <name type="scientific">Mycolicibacterium hodleri</name>
    <dbReference type="NCBI Taxonomy" id="49897"/>
    <lineage>
        <taxon>Bacteria</taxon>
        <taxon>Bacillati</taxon>
        <taxon>Actinomycetota</taxon>
        <taxon>Actinomycetes</taxon>
        <taxon>Mycobacteriales</taxon>
        <taxon>Mycobacteriaceae</taxon>
        <taxon>Mycolicibacterium</taxon>
    </lineage>
</organism>
<accession>A0A502EFL4</accession>
<gene>
    <name evidence="1" type="ORF">EAH80_00355</name>
</gene>
<comment type="caution">
    <text evidence="1">The sequence shown here is derived from an EMBL/GenBank/DDBJ whole genome shotgun (WGS) entry which is preliminary data.</text>
</comment>
<protein>
    <submittedName>
        <fullName evidence="1">Uncharacterized protein</fullName>
    </submittedName>
</protein>
<name>A0A502EFL4_9MYCO</name>
<reference evidence="1 2" key="1">
    <citation type="journal article" date="2019" name="Environ. Microbiol.">
        <title>Species interactions and distinct microbial communities in high Arctic permafrost affected cryosols are associated with the CH4 and CO2 gas fluxes.</title>
        <authorList>
            <person name="Altshuler I."/>
            <person name="Hamel J."/>
            <person name="Turney S."/>
            <person name="Magnuson E."/>
            <person name="Levesque R."/>
            <person name="Greer C."/>
            <person name="Whyte L.G."/>
        </authorList>
    </citation>
    <scope>NUCLEOTIDE SEQUENCE [LARGE SCALE GENOMIC DNA]</scope>
    <source>
        <strain evidence="1 2">S5.20</strain>
    </source>
</reference>